<feature type="transmembrane region" description="Helical" evidence="1">
    <location>
        <begin position="115"/>
        <end position="134"/>
    </location>
</feature>
<proteinExistence type="predicted"/>
<name>A0A6C0ED10_9ZZZZ</name>
<evidence type="ECO:0000256" key="1">
    <source>
        <dbReference type="SAM" id="Phobius"/>
    </source>
</evidence>
<dbReference type="EMBL" id="MN739760">
    <property type="protein sequence ID" value="QHT25245.1"/>
    <property type="molecule type" value="Genomic_DNA"/>
</dbReference>
<accession>A0A6C0ED10</accession>
<feature type="transmembrane region" description="Helical" evidence="1">
    <location>
        <begin position="62"/>
        <end position="82"/>
    </location>
</feature>
<protein>
    <submittedName>
        <fullName evidence="2">Uncharacterized protein</fullName>
    </submittedName>
</protein>
<keyword evidence="1" id="KW-0812">Transmembrane</keyword>
<organism evidence="2">
    <name type="scientific">viral metagenome</name>
    <dbReference type="NCBI Taxonomy" id="1070528"/>
    <lineage>
        <taxon>unclassified sequences</taxon>
        <taxon>metagenomes</taxon>
        <taxon>organismal metagenomes</taxon>
    </lineage>
</organism>
<reference evidence="2" key="1">
    <citation type="journal article" date="2020" name="Nature">
        <title>Giant virus diversity and host interactions through global metagenomics.</title>
        <authorList>
            <person name="Schulz F."/>
            <person name="Roux S."/>
            <person name="Paez-Espino D."/>
            <person name="Jungbluth S."/>
            <person name="Walsh D.A."/>
            <person name="Denef V.J."/>
            <person name="McMahon K.D."/>
            <person name="Konstantinidis K.T."/>
            <person name="Eloe-Fadrosh E.A."/>
            <person name="Kyrpides N.C."/>
            <person name="Woyke T."/>
        </authorList>
    </citation>
    <scope>NUCLEOTIDE SEQUENCE</scope>
    <source>
        <strain evidence="2">GVMAG-M-3300023179-150</strain>
    </source>
</reference>
<keyword evidence="1" id="KW-1133">Transmembrane helix</keyword>
<dbReference type="AlphaFoldDB" id="A0A6C0ED10"/>
<feature type="transmembrane region" description="Helical" evidence="1">
    <location>
        <begin position="36"/>
        <end position="55"/>
    </location>
</feature>
<sequence length="135" mass="15610">MVLMVDTKTLTQNLVSKLTPEEIDKYMSIVSERKKIYLQGFTLGFLVSMIALFAMKSDSKMSMMAMVCSTVVISYTVMYFYYTLSPKQDLLVVSLNNYDARVAWMNYYKTMKNNYHLSMLLGVFFVGLFSRSLCQ</sequence>
<evidence type="ECO:0000313" key="2">
    <source>
        <dbReference type="EMBL" id="QHT25245.1"/>
    </source>
</evidence>
<keyword evidence="1" id="KW-0472">Membrane</keyword>